<sequence>IGKSRQAWRYLKHHALGQAIEVKEAKVEAFYKEAYSTFKARLENGQTREFRDLSMKELVKVFNDNTLKNAVWEEMDIDPDDPPETILHDPATDEQIKELEDRLGRTLPDDYKEFFAATNGIDSFWNGFYGEPRFLGAEDVHLFDASEQQKAWSAAAVRIRFVTDMSIKVKWPPLDRVIAINDGDENTRFVWLIEP</sequence>
<dbReference type="InterPro" id="IPR037883">
    <property type="entry name" value="Knr4/Smi1-like_sf"/>
</dbReference>
<accession>A0A6G1KSQ4</accession>
<proteinExistence type="predicted"/>
<evidence type="ECO:0000313" key="3">
    <source>
        <dbReference type="Proteomes" id="UP000799428"/>
    </source>
</evidence>
<evidence type="ECO:0000259" key="1">
    <source>
        <dbReference type="SMART" id="SM00860"/>
    </source>
</evidence>
<dbReference type="EMBL" id="MU005764">
    <property type="protein sequence ID" value="KAF2715421.1"/>
    <property type="molecule type" value="Genomic_DNA"/>
</dbReference>
<name>A0A6G1KSQ4_9PLEO</name>
<gene>
    <name evidence="2" type="ORF">K504DRAFT_339817</name>
</gene>
<dbReference type="InterPro" id="IPR018958">
    <property type="entry name" value="Knr4/Smi1-like_dom"/>
</dbReference>
<feature type="non-terminal residue" evidence="2">
    <location>
        <position position="1"/>
    </location>
</feature>
<keyword evidence="3" id="KW-1185">Reference proteome</keyword>
<dbReference type="Gene3D" id="3.40.1580.10">
    <property type="entry name" value="SMI1/KNR4-like"/>
    <property type="match status" value="1"/>
</dbReference>
<organism evidence="2 3">
    <name type="scientific">Pleomassaria siparia CBS 279.74</name>
    <dbReference type="NCBI Taxonomy" id="1314801"/>
    <lineage>
        <taxon>Eukaryota</taxon>
        <taxon>Fungi</taxon>
        <taxon>Dikarya</taxon>
        <taxon>Ascomycota</taxon>
        <taxon>Pezizomycotina</taxon>
        <taxon>Dothideomycetes</taxon>
        <taxon>Pleosporomycetidae</taxon>
        <taxon>Pleosporales</taxon>
        <taxon>Pleomassariaceae</taxon>
        <taxon>Pleomassaria</taxon>
    </lineage>
</organism>
<dbReference type="AlphaFoldDB" id="A0A6G1KSQ4"/>
<reference evidence="2" key="1">
    <citation type="journal article" date="2020" name="Stud. Mycol.">
        <title>101 Dothideomycetes genomes: a test case for predicting lifestyles and emergence of pathogens.</title>
        <authorList>
            <person name="Haridas S."/>
            <person name="Albert R."/>
            <person name="Binder M."/>
            <person name="Bloem J."/>
            <person name="Labutti K."/>
            <person name="Salamov A."/>
            <person name="Andreopoulos B."/>
            <person name="Baker S."/>
            <person name="Barry K."/>
            <person name="Bills G."/>
            <person name="Bluhm B."/>
            <person name="Cannon C."/>
            <person name="Castanera R."/>
            <person name="Culley D."/>
            <person name="Daum C."/>
            <person name="Ezra D."/>
            <person name="Gonzalez J."/>
            <person name="Henrissat B."/>
            <person name="Kuo A."/>
            <person name="Liang C."/>
            <person name="Lipzen A."/>
            <person name="Lutzoni F."/>
            <person name="Magnuson J."/>
            <person name="Mondo S."/>
            <person name="Nolan M."/>
            <person name="Ohm R."/>
            <person name="Pangilinan J."/>
            <person name="Park H.-J."/>
            <person name="Ramirez L."/>
            <person name="Alfaro M."/>
            <person name="Sun H."/>
            <person name="Tritt A."/>
            <person name="Yoshinaga Y."/>
            <person name="Zwiers L.-H."/>
            <person name="Turgeon B."/>
            <person name="Goodwin S."/>
            <person name="Spatafora J."/>
            <person name="Crous P."/>
            <person name="Grigoriev I."/>
        </authorList>
    </citation>
    <scope>NUCLEOTIDE SEQUENCE</scope>
    <source>
        <strain evidence="2">CBS 279.74</strain>
    </source>
</reference>
<dbReference type="SMART" id="SM00860">
    <property type="entry name" value="SMI1_KNR4"/>
    <property type="match status" value="1"/>
</dbReference>
<evidence type="ECO:0000313" key="2">
    <source>
        <dbReference type="EMBL" id="KAF2715421.1"/>
    </source>
</evidence>
<dbReference type="Pfam" id="PF09346">
    <property type="entry name" value="SMI1_KNR4"/>
    <property type="match status" value="1"/>
</dbReference>
<feature type="non-terminal residue" evidence="2">
    <location>
        <position position="195"/>
    </location>
</feature>
<dbReference type="SUPFAM" id="SSF160631">
    <property type="entry name" value="SMI1/KNR4-like"/>
    <property type="match status" value="1"/>
</dbReference>
<protein>
    <recommendedName>
        <fullName evidence="1">Knr4/Smi1-like domain-containing protein</fullName>
    </recommendedName>
</protein>
<dbReference type="OrthoDB" id="2788868at2759"/>
<dbReference type="Proteomes" id="UP000799428">
    <property type="component" value="Unassembled WGS sequence"/>
</dbReference>
<feature type="domain" description="Knr4/Smi1-like" evidence="1">
    <location>
        <begin position="90"/>
        <end position="168"/>
    </location>
</feature>